<name>A0A3M8HAV4_9BACI</name>
<feature type="domain" description="DpnD/PcfM-like C-terminal" evidence="1">
    <location>
        <begin position="5"/>
        <end position="44"/>
    </location>
</feature>
<gene>
    <name evidence="2" type="ORF">EC501_07455</name>
</gene>
<evidence type="ECO:0000313" key="2">
    <source>
        <dbReference type="EMBL" id="RNC99575.1"/>
    </source>
</evidence>
<dbReference type="OrthoDB" id="9813511at2"/>
<dbReference type="RefSeq" id="WP_122971674.1">
    <property type="nucleotide sequence ID" value="NZ_RHLQ01000014.1"/>
</dbReference>
<dbReference type="EMBL" id="RHLQ01000014">
    <property type="protein sequence ID" value="RNC99575.1"/>
    <property type="molecule type" value="Genomic_DNA"/>
</dbReference>
<evidence type="ECO:0000259" key="1">
    <source>
        <dbReference type="Pfam" id="PF14207"/>
    </source>
</evidence>
<dbReference type="AlphaFoldDB" id="A0A3M8HAV4"/>
<proteinExistence type="predicted"/>
<dbReference type="Pfam" id="PF14207">
    <property type="entry name" value="DpnD-PcfM"/>
    <property type="match status" value="1"/>
</dbReference>
<organism evidence="2 3">
    <name type="scientific">Lysinibacillus halotolerans</name>
    <dbReference type="NCBI Taxonomy" id="1368476"/>
    <lineage>
        <taxon>Bacteria</taxon>
        <taxon>Bacillati</taxon>
        <taxon>Bacillota</taxon>
        <taxon>Bacilli</taxon>
        <taxon>Bacillales</taxon>
        <taxon>Bacillaceae</taxon>
        <taxon>Lysinibacillus</taxon>
    </lineage>
</organism>
<protein>
    <submittedName>
        <fullName evidence="2">Protein dpnD</fullName>
    </submittedName>
</protein>
<dbReference type="Proteomes" id="UP000279909">
    <property type="component" value="Unassembled WGS sequence"/>
</dbReference>
<evidence type="ECO:0000313" key="3">
    <source>
        <dbReference type="Proteomes" id="UP000279909"/>
    </source>
</evidence>
<keyword evidence="3" id="KW-1185">Reference proteome</keyword>
<sequence>MKLVIRETLERIIDLEGYESKEEALAELKRAYKNEEVVLDSDDFVHVEFEAC</sequence>
<accession>A0A3M8HAV4</accession>
<comment type="caution">
    <text evidence="2">The sequence shown here is derived from an EMBL/GenBank/DDBJ whole genome shotgun (WGS) entry which is preliminary data.</text>
</comment>
<dbReference type="InterPro" id="IPR025575">
    <property type="entry name" value="DpnD/PcfM_C"/>
</dbReference>
<reference evidence="2 3" key="1">
    <citation type="journal article" date="2014" name="Int. J. Syst. Evol. Microbiol.">
        <title>Lysinibacillus halotolerans sp. nov., isolated from saline-alkaline soil.</title>
        <authorList>
            <person name="Kong D."/>
            <person name="Wang Y."/>
            <person name="Zhao B."/>
            <person name="Li Y."/>
            <person name="Song J."/>
            <person name="Zhai Y."/>
            <person name="Zhang C."/>
            <person name="Wang H."/>
            <person name="Chen X."/>
            <person name="Zhao B."/>
            <person name="Ruan Z."/>
        </authorList>
    </citation>
    <scope>NUCLEOTIDE SEQUENCE [LARGE SCALE GENOMIC DNA]</scope>
    <source>
        <strain evidence="2 3">MCCC 1A12703</strain>
    </source>
</reference>